<feature type="domain" description="CAAX prenyl protease 2/Lysostaphin resistance protein A-like" evidence="2">
    <location>
        <begin position="98"/>
        <end position="189"/>
    </location>
</feature>
<evidence type="ECO:0000256" key="1">
    <source>
        <dbReference type="SAM" id="Phobius"/>
    </source>
</evidence>
<dbReference type="GO" id="GO:0006508">
    <property type="term" value="P:proteolysis"/>
    <property type="evidence" value="ECO:0007669"/>
    <property type="project" value="UniProtKB-KW"/>
</dbReference>
<feature type="transmembrane region" description="Helical" evidence="1">
    <location>
        <begin position="56"/>
        <end position="75"/>
    </location>
</feature>
<evidence type="ECO:0000313" key="3">
    <source>
        <dbReference type="EMBL" id="TKJ86680.1"/>
    </source>
</evidence>
<evidence type="ECO:0000313" key="4">
    <source>
        <dbReference type="Proteomes" id="UP000306393"/>
    </source>
</evidence>
<accession>A0A4U3F1E6</accession>
<dbReference type="GO" id="GO:0004175">
    <property type="term" value="F:endopeptidase activity"/>
    <property type="evidence" value="ECO:0007669"/>
    <property type="project" value="UniProtKB-ARBA"/>
</dbReference>
<comment type="caution">
    <text evidence="3">The sequence shown here is derived from an EMBL/GenBank/DDBJ whole genome shotgun (WGS) entry which is preliminary data.</text>
</comment>
<keyword evidence="3" id="KW-0378">Hydrolase</keyword>
<gene>
    <name evidence="3" type="ORF">EpCFBP13511_17700</name>
</gene>
<dbReference type="EMBL" id="QGAC01000018">
    <property type="protein sequence ID" value="TKJ86680.1"/>
    <property type="molecule type" value="Genomic_DNA"/>
</dbReference>
<name>A0A4U3F1E6_9GAMM</name>
<keyword evidence="3" id="KW-0645">Protease</keyword>
<dbReference type="Pfam" id="PF02517">
    <property type="entry name" value="Rce1-like"/>
    <property type="match status" value="1"/>
</dbReference>
<dbReference type="STRING" id="1219360.GCA_001571305_04533"/>
<dbReference type="AlphaFoldDB" id="A0A4U3F1E6"/>
<protein>
    <submittedName>
        <fullName evidence="3">CPBP family intramembrane metalloprotease</fullName>
    </submittedName>
</protein>
<evidence type="ECO:0000259" key="2">
    <source>
        <dbReference type="Pfam" id="PF02517"/>
    </source>
</evidence>
<keyword evidence="3" id="KW-0482">Metalloprotease</keyword>
<keyword evidence="1" id="KW-0472">Membrane</keyword>
<proteinExistence type="predicted"/>
<keyword evidence="1" id="KW-1133">Transmembrane helix</keyword>
<dbReference type="OrthoDB" id="158986at2"/>
<sequence length="198" mass="22561">MVILTGAPLLLPEQQERVLIESGLFIPLMFTIEFLVVFQLYFFLLRKKEGFGMGAFSLKDFILFFTLILIIQFAIPALAAEDPEDVSNYEFTQPLISFIFIQISYIILAPVYEEIAIRGGLFGSLNIFLRAKIPAAILSSLIFSFLHTQYSGYKPFVILFFVSLTLTVARIRSNGLLLPVMLHILMNCIVINKHYFFS</sequence>
<feature type="transmembrane region" description="Helical" evidence="1">
    <location>
        <begin position="24"/>
        <end position="44"/>
    </location>
</feature>
<keyword evidence="1" id="KW-0812">Transmembrane</keyword>
<dbReference type="Proteomes" id="UP000306393">
    <property type="component" value="Unassembled WGS sequence"/>
</dbReference>
<organism evidence="3 4">
    <name type="scientific">Erwinia persicina</name>
    <dbReference type="NCBI Taxonomy" id="55211"/>
    <lineage>
        <taxon>Bacteria</taxon>
        <taxon>Pseudomonadati</taxon>
        <taxon>Pseudomonadota</taxon>
        <taxon>Gammaproteobacteria</taxon>
        <taxon>Enterobacterales</taxon>
        <taxon>Erwiniaceae</taxon>
        <taxon>Erwinia</taxon>
    </lineage>
</organism>
<dbReference type="GO" id="GO:0080120">
    <property type="term" value="P:CAAX-box protein maturation"/>
    <property type="evidence" value="ECO:0007669"/>
    <property type="project" value="UniProtKB-ARBA"/>
</dbReference>
<feature type="transmembrane region" description="Helical" evidence="1">
    <location>
        <begin position="152"/>
        <end position="169"/>
    </location>
</feature>
<feature type="transmembrane region" description="Helical" evidence="1">
    <location>
        <begin position="127"/>
        <end position="146"/>
    </location>
</feature>
<dbReference type="InterPro" id="IPR003675">
    <property type="entry name" value="Rce1/LyrA-like_dom"/>
</dbReference>
<dbReference type="GO" id="GO:0008237">
    <property type="term" value="F:metallopeptidase activity"/>
    <property type="evidence" value="ECO:0007669"/>
    <property type="project" value="UniProtKB-KW"/>
</dbReference>
<reference evidence="3 4" key="1">
    <citation type="journal article" date="2019" name="Sci. Rep.">
        <title>Differences in resource use lead to coexistence of seed-transmitted microbial populations.</title>
        <authorList>
            <person name="Torres-Cortes G."/>
            <person name="Garcia B.J."/>
            <person name="Compant S."/>
            <person name="Rezki S."/>
            <person name="Jones P."/>
            <person name="Preveaux A."/>
            <person name="Briand M."/>
            <person name="Roulet A."/>
            <person name="Bouchez O."/>
            <person name="Jacobson D."/>
            <person name="Barret M."/>
        </authorList>
    </citation>
    <scope>NUCLEOTIDE SEQUENCE [LARGE SCALE GENOMIC DNA]</scope>
    <source>
        <strain evidence="3 4">CFBP13511</strain>
    </source>
</reference>
<feature type="transmembrane region" description="Helical" evidence="1">
    <location>
        <begin position="95"/>
        <end position="115"/>
    </location>
</feature>